<evidence type="ECO:0000313" key="2">
    <source>
        <dbReference type="Proteomes" id="UP001196413"/>
    </source>
</evidence>
<organism evidence="1 2">
    <name type="scientific">Parelaphostrongylus tenuis</name>
    <name type="common">Meningeal worm</name>
    <dbReference type="NCBI Taxonomy" id="148309"/>
    <lineage>
        <taxon>Eukaryota</taxon>
        <taxon>Metazoa</taxon>
        <taxon>Ecdysozoa</taxon>
        <taxon>Nematoda</taxon>
        <taxon>Chromadorea</taxon>
        <taxon>Rhabditida</taxon>
        <taxon>Rhabditina</taxon>
        <taxon>Rhabditomorpha</taxon>
        <taxon>Strongyloidea</taxon>
        <taxon>Metastrongylidae</taxon>
        <taxon>Parelaphostrongylus</taxon>
    </lineage>
</organism>
<keyword evidence="2" id="KW-1185">Reference proteome</keyword>
<sequence>MSTDSADAAVVKLLTNNGANFDVPVDVLRLSRAINGMLQDLGIDSESNDQSLRP</sequence>
<evidence type="ECO:0000313" key="1">
    <source>
        <dbReference type="EMBL" id="KAJ1363475.1"/>
    </source>
</evidence>
<dbReference type="SUPFAM" id="SSF54695">
    <property type="entry name" value="POZ domain"/>
    <property type="match status" value="1"/>
</dbReference>
<dbReference type="AlphaFoldDB" id="A0AAD5QVC3"/>
<proteinExistence type="predicted"/>
<accession>A0AAD5QVC3</accession>
<reference evidence="1" key="1">
    <citation type="submission" date="2021-06" db="EMBL/GenBank/DDBJ databases">
        <title>Parelaphostrongylus tenuis whole genome reference sequence.</title>
        <authorList>
            <person name="Garwood T.J."/>
            <person name="Larsen P.A."/>
            <person name="Fountain-Jones N.M."/>
            <person name="Garbe J.R."/>
            <person name="Macchietto M.G."/>
            <person name="Kania S.A."/>
            <person name="Gerhold R.W."/>
            <person name="Richards J.E."/>
            <person name="Wolf T.M."/>
        </authorList>
    </citation>
    <scope>NUCLEOTIDE SEQUENCE</scope>
    <source>
        <strain evidence="1">MNPRO001-30</strain>
        <tissue evidence="1">Meninges</tissue>
    </source>
</reference>
<dbReference type="InterPro" id="IPR011333">
    <property type="entry name" value="SKP1/BTB/POZ_sf"/>
</dbReference>
<dbReference type="Proteomes" id="UP001196413">
    <property type="component" value="Unassembled WGS sequence"/>
</dbReference>
<dbReference type="EMBL" id="JAHQIW010004735">
    <property type="protein sequence ID" value="KAJ1363475.1"/>
    <property type="molecule type" value="Genomic_DNA"/>
</dbReference>
<comment type="caution">
    <text evidence="1">The sequence shown here is derived from an EMBL/GenBank/DDBJ whole genome shotgun (WGS) entry which is preliminary data.</text>
</comment>
<name>A0AAD5QVC3_PARTN</name>
<evidence type="ECO:0008006" key="3">
    <source>
        <dbReference type="Google" id="ProtNLM"/>
    </source>
</evidence>
<gene>
    <name evidence="1" type="ORF">KIN20_023350</name>
</gene>
<protein>
    <recommendedName>
        <fullName evidence="3">SKP1 component POZ domain-containing protein</fullName>
    </recommendedName>
</protein>